<gene>
    <name evidence="1" type="ORF">L6452_03019</name>
</gene>
<name>A0ACB9FKI1_ARCLA</name>
<protein>
    <submittedName>
        <fullName evidence="1">Uncharacterized protein</fullName>
    </submittedName>
</protein>
<keyword evidence="2" id="KW-1185">Reference proteome</keyword>
<evidence type="ECO:0000313" key="2">
    <source>
        <dbReference type="Proteomes" id="UP001055879"/>
    </source>
</evidence>
<organism evidence="1 2">
    <name type="scientific">Arctium lappa</name>
    <name type="common">Greater burdock</name>
    <name type="synonym">Lappa major</name>
    <dbReference type="NCBI Taxonomy" id="4217"/>
    <lineage>
        <taxon>Eukaryota</taxon>
        <taxon>Viridiplantae</taxon>
        <taxon>Streptophyta</taxon>
        <taxon>Embryophyta</taxon>
        <taxon>Tracheophyta</taxon>
        <taxon>Spermatophyta</taxon>
        <taxon>Magnoliopsida</taxon>
        <taxon>eudicotyledons</taxon>
        <taxon>Gunneridae</taxon>
        <taxon>Pentapetalae</taxon>
        <taxon>asterids</taxon>
        <taxon>campanulids</taxon>
        <taxon>Asterales</taxon>
        <taxon>Asteraceae</taxon>
        <taxon>Carduoideae</taxon>
        <taxon>Cardueae</taxon>
        <taxon>Arctiinae</taxon>
        <taxon>Arctium</taxon>
    </lineage>
</organism>
<accession>A0ACB9FKI1</accession>
<dbReference type="EMBL" id="CM042047">
    <property type="protein sequence ID" value="KAI3771848.1"/>
    <property type="molecule type" value="Genomic_DNA"/>
</dbReference>
<proteinExistence type="predicted"/>
<sequence>MPLRSPPRVIQSLQLAVGLRPTTRIRSLLGHCDVAESTTNKPIILGDKSKLGDRYGFHEARGSRLEMEMSLDQSSQLKDKKWLSEKGWWLIGVGGVGGGRRW</sequence>
<comment type="caution">
    <text evidence="1">The sequence shown here is derived from an EMBL/GenBank/DDBJ whole genome shotgun (WGS) entry which is preliminary data.</text>
</comment>
<dbReference type="Proteomes" id="UP001055879">
    <property type="component" value="Linkage Group LG01"/>
</dbReference>
<evidence type="ECO:0000313" key="1">
    <source>
        <dbReference type="EMBL" id="KAI3771848.1"/>
    </source>
</evidence>
<reference evidence="1 2" key="2">
    <citation type="journal article" date="2022" name="Mol. Ecol. Resour.">
        <title>The genomes of chicory, endive, great burdock and yacon provide insights into Asteraceae paleo-polyploidization history and plant inulin production.</title>
        <authorList>
            <person name="Fan W."/>
            <person name="Wang S."/>
            <person name="Wang H."/>
            <person name="Wang A."/>
            <person name="Jiang F."/>
            <person name="Liu H."/>
            <person name="Zhao H."/>
            <person name="Xu D."/>
            <person name="Zhang Y."/>
        </authorList>
    </citation>
    <scope>NUCLEOTIDE SEQUENCE [LARGE SCALE GENOMIC DNA]</scope>
    <source>
        <strain evidence="2">cv. Niubang</strain>
    </source>
</reference>
<reference evidence="2" key="1">
    <citation type="journal article" date="2022" name="Mol. Ecol. Resour.">
        <title>The genomes of chicory, endive, great burdock and yacon provide insights into Asteraceae palaeo-polyploidization history and plant inulin production.</title>
        <authorList>
            <person name="Fan W."/>
            <person name="Wang S."/>
            <person name="Wang H."/>
            <person name="Wang A."/>
            <person name="Jiang F."/>
            <person name="Liu H."/>
            <person name="Zhao H."/>
            <person name="Xu D."/>
            <person name="Zhang Y."/>
        </authorList>
    </citation>
    <scope>NUCLEOTIDE SEQUENCE [LARGE SCALE GENOMIC DNA]</scope>
    <source>
        <strain evidence="2">cv. Niubang</strain>
    </source>
</reference>